<dbReference type="Proteomes" id="UP000095284">
    <property type="component" value="Unplaced"/>
</dbReference>
<gene>
    <name evidence="2" type="ORF">BXYJ_LOCUS5742</name>
</gene>
<evidence type="ECO:0000313" key="5">
    <source>
        <dbReference type="WBParaSite" id="BXY_0305400.1"/>
    </source>
</evidence>
<protein>
    <submittedName>
        <fullName evidence="2">(pine wood nematode) hypothetical protein</fullName>
    </submittedName>
</protein>
<feature type="chain" id="PRO_5035399496" evidence="1">
    <location>
        <begin position="19"/>
        <end position="125"/>
    </location>
</feature>
<reference evidence="5" key="1">
    <citation type="submission" date="2016-11" db="UniProtKB">
        <authorList>
            <consortium name="WormBaseParasite"/>
        </authorList>
    </citation>
    <scope>IDENTIFICATION</scope>
</reference>
<accession>A0A1I7RQQ9</accession>
<dbReference type="WBParaSite" id="BXY_0305400.1">
    <property type="protein sequence ID" value="BXY_0305400.1"/>
    <property type="gene ID" value="BXY_0305400"/>
</dbReference>
<name>A0A1I7RQQ9_BURXY</name>
<dbReference type="Proteomes" id="UP000582659">
    <property type="component" value="Unassembled WGS sequence"/>
</dbReference>
<evidence type="ECO:0000313" key="3">
    <source>
        <dbReference type="Proteomes" id="UP000095284"/>
    </source>
</evidence>
<evidence type="ECO:0000313" key="2">
    <source>
        <dbReference type="EMBL" id="CAD5219565.1"/>
    </source>
</evidence>
<feature type="signal peptide" evidence="1">
    <location>
        <begin position="1"/>
        <end position="18"/>
    </location>
</feature>
<sequence>MKIGVAISILLLASPVISWHLKARVEKPGIPSFIGYGRVKVQLISGGAWDDLCGEAIADEHGFFEIDCSAPLNVFQVKDLKVYHRFENEKCKLQRFNTIMLNDGQVFVLNDSEEACENACEKGTY</sequence>
<keyword evidence="1" id="KW-0732">Signal</keyword>
<proteinExistence type="predicted"/>
<evidence type="ECO:0000256" key="1">
    <source>
        <dbReference type="SAM" id="SignalP"/>
    </source>
</evidence>
<evidence type="ECO:0000313" key="4">
    <source>
        <dbReference type="Proteomes" id="UP000659654"/>
    </source>
</evidence>
<reference evidence="2" key="2">
    <citation type="submission" date="2020-09" db="EMBL/GenBank/DDBJ databases">
        <authorList>
            <person name="Kikuchi T."/>
        </authorList>
    </citation>
    <scope>NUCLEOTIDE SEQUENCE</scope>
    <source>
        <strain evidence="2">Ka4C1</strain>
    </source>
</reference>
<dbReference type="EMBL" id="CAJFDI010000003">
    <property type="protein sequence ID" value="CAD5219565.1"/>
    <property type="molecule type" value="Genomic_DNA"/>
</dbReference>
<dbReference type="AlphaFoldDB" id="A0A1I7RQQ9"/>
<dbReference type="EMBL" id="CAJFCV020000003">
    <property type="protein sequence ID" value="CAG9104971.1"/>
    <property type="molecule type" value="Genomic_DNA"/>
</dbReference>
<keyword evidence="4" id="KW-1185">Reference proteome</keyword>
<organism evidence="3 5">
    <name type="scientific">Bursaphelenchus xylophilus</name>
    <name type="common">Pinewood nematode worm</name>
    <name type="synonym">Aphelenchoides xylophilus</name>
    <dbReference type="NCBI Taxonomy" id="6326"/>
    <lineage>
        <taxon>Eukaryota</taxon>
        <taxon>Metazoa</taxon>
        <taxon>Ecdysozoa</taxon>
        <taxon>Nematoda</taxon>
        <taxon>Chromadorea</taxon>
        <taxon>Rhabditida</taxon>
        <taxon>Tylenchina</taxon>
        <taxon>Tylenchomorpha</taxon>
        <taxon>Aphelenchoidea</taxon>
        <taxon>Aphelenchoididae</taxon>
        <taxon>Bursaphelenchus</taxon>
    </lineage>
</organism>
<dbReference type="Proteomes" id="UP000659654">
    <property type="component" value="Unassembled WGS sequence"/>
</dbReference>